<dbReference type="Proteomes" id="UP000011838">
    <property type="component" value="Segment"/>
</dbReference>
<dbReference type="GO" id="GO:0004519">
    <property type="term" value="F:endonuclease activity"/>
    <property type="evidence" value="ECO:0007669"/>
    <property type="project" value="UniProtKB-KW"/>
</dbReference>
<feature type="domain" description="NUMOD4" evidence="1">
    <location>
        <begin position="93"/>
        <end position="125"/>
    </location>
</feature>
<organism evidence="2 3">
    <name type="scientific">Staphylococcus phage vB_SauM_Romulus</name>
    <dbReference type="NCBI Taxonomy" id="1235660"/>
    <lineage>
        <taxon>Viruses</taxon>
        <taxon>Duplodnaviria</taxon>
        <taxon>Heunggongvirae</taxon>
        <taxon>Uroviricota</taxon>
        <taxon>Caudoviricetes</taxon>
        <taxon>Herelleviridae</taxon>
        <taxon>Twortvirinae</taxon>
        <taxon>Silviavirus</taxon>
        <taxon>Silviavirus remus</taxon>
    </lineage>
</organism>
<keyword evidence="2" id="KW-0378">Hydrolase</keyword>
<dbReference type="GO" id="GO:0016788">
    <property type="term" value="F:hydrolase activity, acting on ester bonds"/>
    <property type="evidence" value="ECO:0007669"/>
    <property type="project" value="InterPro"/>
</dbReference>
<dbReference type="EMBL" id="JX846613">
    <property type="protein sequence ID" value="AFV81210.1"/>
    <property type="molecule type" value="Genomic_DNA"/>
</dbReference>
<dbReference type="Gene3D" id="3.90.75.20">
    <property type="match status" value="1"/>
</dbReference>
<name>M4I0R9_9CAUD</name>
<dbReference type="KEGG" id="vg:15041215"/>
<dbReference type="InterPro" id="IPR044925">
    <property type="entry name" value="His-Me_finger_sf"/>
</dbReference>
<evidence type="ECO:0000313" key="2">
    <source>
        <dbReference type="EMBL" id="AFV81210.1"/>
    </source>
</evidence>
<dbReference type="RefSeq" id="YP_007677646.1">
    <property type="nucleotide sequence ID" value="NC_020877.1"/>
</dbReference>
<gene>
    <name evidence="2" type="ORF">Romulus_167</name>
</gene>
<protein>
    <submittedName>
        <fullName evidence="2">HNH endonuclease protein</fullName>
    </submittedName>
</protein>
<dbReference type="InterPro" id="IPR010902">
    <property type="entry name" value="NUMOD4"/>
</dbReference>
<dbReference type="Pfam" id="PF07463">
    <property type="entry name" value="NUMOD4"/>
    <property type="match status" value="1"/>
</dbReference>
<reference evidence="2 3" key="1">
    <citation type="journal article" date="2013" name="J. Virol.">
        <title>Romulus and Remus, Two Phage Isolates Representing a Distinct Clade within the Twortlikevirus Genus, Display Suitable Properties for Phage Therapy Applications.</title>
        <authorList>
            <person name="Vandersteegen K."/>
            <person name="Kropinski A.M."/>
            <person name="Nash J.H."/>
            <person name="Noben J.P."/>
            <person name="Hermans K."/>
            <person name="Lavigne R."/>
        </authorList>
    </citation>
    <scope>NUCLEOTIDE SEQUENCE [LARGE SCALE GENOMIC DNA]</scope>
</reference>
<keyword evidence="2" id="KW-0255">Endonuclease</keyword>
<proteinExistence type="predicted"/>
<dbReference type="SUPFAM" id="SSF54060">
    <property type="entry name" value="His-Me finger endonucleases"/>
    <property type="match status" value="1"/>
</dbReference>
<sequence length="239" mass="28599">MMELQETWLIPIKTLFKQCKNRKRKYVKCLCKCGNIVEVRKDQYKNRTIRSCGCYSAYKKKNKYGFVNRNQEPLNIKNVDGKVFYPLFNFYGYYINEKGNVYSDKTKKILKHTINKKGYHIVSLRNYSDKSNTQIVHRLVASVFILNPYNLPQVNHKDFDKSNNYASNLEWCTNEYNTEHKLNSYISGKRKNPVSKLNEEKIKEVRVSDLSHTELAKKYGVNRTTIREIREYKYWKWVK</sequence>
<evidence type="ECO:0000313" key="3">
    <source>
        <dbReference type="Proteomes" id="UP000011838"/>
    </source>
</evidence>
<accession>M4I0R9</accession>
<keyword evidence="2" id="KW-0540">Nuclease</keyword>
<evidence type="ECO:0000259" key="1">
    <source>
        <dbReference type="Pfam" id="PF07463"/>
    </source>
</evidence>